<protein>
    <submittedName>
        <fullName evidence="1">Uncharacterized protein</fullName>
    </submittedName>
</protein>
<comment type="caution">
    <text evidence="1">The sequence shown here is derived from an EMBL/GenBank/DDBJ whole genome shotgun (WGS) entry which is preliminary data.</text>
</comment>
<proteinExistence type="predicted"/>
<dbReference type="EMBL" id="QKUF01000008">
    <property type="protein sequence ID" value="PZW29504.1"/>
    <property type="molecule type" value="Genomic_DNA"/>
</dbReference>
<name>A0A326UAI7_THEHA</name>
<sequence length="78" mass="9561">MDFWCKRQPESSDIRTIVLIPAVWIQRRERVQGLPVFCAYPLYRISCMQLLFKKSEYLFKRREKRGENNVSIFFRLCR</sequence>
<dbReference type="Proteomes" id="UP000248806">
    <property type="component" value="Unassembled WGS sequence"/>
</dbReference>
<gene>
    <name evidence="1" type="ORF">EI42_02800</name>
</gene>
<organism evidence="1 2">
    <name type="scientific">Thermosporothrix hazakensis</name>
    <dbReference type="NCBI Taxonomy" id="644383"/>
    <lineage>
        <taxon>Bacteria</taxon>
        <taxon>Bacillati</taxon>
        <taxon>Chloroflexota</taxon>
        <taxon>Ktedonobacteria</taxon>
        <taxon>Ktedonobacterales</taxon>
        <taxon>Thermosporotrichaceae</taxon>
        <taxon>Thermosporothrix</taxon>
    </lineage>
</organism>
<dbReference type="AlphaFoldDB" id="A0A326UAI7"/>
<accession>A0A326UAI7</accession>
<reference evidence="1 2" key="1">
    <citation type="submission" date="2018-06" db="EMBL/GenBank/DDBJ databases">
        <title>Genomic Encyclopedia of Archaeal and Bacterial Type Strains, Phase II (KMG-II): from individual species to whole genera.</title>
        <authorList>
            <person name="Goeker M."/>
        </authorList>
    </citation>
    <scope>NUCLEOTIDE SEQUENCE [LARGE SCALE GENOMIC DNA]</scope>
    <source>
        <strain evidence="1 2">ATCC BAA-1881</strain>
    </source>
</reference>
<keyword evidence="2" id="KW-1185">Reference proteome</keyword>
<evidence type="ECO:0000313" key="1">
    <source>
        <dbReference type="EMBL" id="PZW29504.1"/>
    </source>
</evidence>
<evidence type="ECO:0000313" key="2">
    <source>
        <dbReference type="Proteomes" id="UP000248806"/>
    </source>
</evidence>